<dbReference type="SMART" id="SM00477">
    <property type="entry name" value="NUC"/>
    <property type="match status" value="1"/>
</dbReference>
<reference evidence="4" key="1">
    <citation type="submission" date="2025-08" db="UniProtKB">
        <authorList>
            <consortium name="RefSeq"/>
        </authorList>
    </citation>
    <scope>IDENTIFICATION</scope>
    <source>
        <tissue evidence="4">Muscle</tissue>
    </source>
</reference>
<name>A0A6I9P7W9_9TELE</name>
<feature type="non-terminal residue" evidence="4">
    <location>
        <position position="1"/>
    </location>
</feature>
<evidence type="ECO:0000259" key="1">
    <source>
        <dbReference type="SMART" id="SM00477"/>
    </source>
</evidence>
<dbReference type="AlphaFoldDB" id="A0A6I9P7W9"/>
<dbReference type="OrthoDB" id="415411at2759"/>
<organism evidence="3 4">
    <name type="scientific">Notothenia coriiceps</name>
    <name type="common">black rockcod</name>
    <dbReference type="NCBI Taxonomy" id="8208"/>
    <lineage>
        <taxon>Eukaryota</taxon>
        <taxon>Metazoa</taxon>
        <taxon>Chordata</taxon>
        <taxon>Craniata</taxon>
        <taxon>Vertebrata</taxon>
        <taxon>Euteleostomi</taxon>
        <taxon>Actinopterygii</taxon>
        <taxon>Neopterygii</taxon>
        <taxon>Teleostei</taxon>
        <taxon>Neoteleostei</taxon>
        <taxon>Acanthomorphata</taxon>
        <taxon>Eupercaria</taxon>
        <taxon>Perciformes</taxon>
        <taxon>Notothenioidei</taxon>
        <taxon>Nototheniidae</taxon>
        <taxon>Notothenia</taxon>
    </lineage>
</organism>
<accession>A0A6I9P7W9</accession>
<sequence length="196" mass="21857">EDMTPIPEVSAGAQCIRVDPRVSADHSQSCTSYSQNNHLTYGSLYPPELASSPESRYDASLITNMVPMYPAFKRMWSYLQGTLLRRYAEENNGINVLAGPIFDNDYDGLRDTTEKIREVSAEALPVPTHFYTVVTSCQELNQTVEECDGDLRAFSFLLPHRQDNTEACNVSKTQQGAALSHCSCIKSVHISQRSKT</sequence>
<dbReference type="RefSeq" id="XP_010784297.1">
    <property type="nucleotide sequence ID" value="XM_010785995.1"/>
</dbReference>
<gene>
    <name evidence="4" type="primary">LOC104958275</name>
</gene>
<dbReference type="InterPro" id="IPR020821">
    <property type="entry name" value="ENPP1-3/EXOG-like_nuc-like"/>
</dbReference>
<dbReference type="InterPro" id="IPR044925">
    <property type="entry name" value="His-Me_finger_sf"/>
</dbReference>
<dbReference type="GO" id="GO:0016787">
    <property type="term" value="F:hydrolase activity"/>
    <property type="evidence" value="ECO:0007669"/>
    <property type="project" value="InterPro"/>
</dbReference>
<feature type="domain" description="DNA/RNA non-specific endonuclease/pyrophosphatase/phosphodiesterase" evidence="2">
    <location>
        <begin position="6"/>
        <end position="188"/>
    </location>
</feature>
<feature type="domain" description="ENPP1-3/EXOG-like endonuclease/phosphodiesterase" evidence="1">
    <location>
        <begin position="1"/>
        <end position="173"/>
    </location>
</feature>
<dbReference type="KEGG" id="ncc:104958275"/>
<dbReference type="GO" id="GO:0046872">
    <property type="term" value="F:metal ion binding"/>
    <property type="evidence" value="ECO:0007669"/>
    <property type="project" value="InterPro"/>
</dbReference>
<keyword evidence="3" id="KW-1185">Reference proteome</keyword>
<dbReference type="GeneID" id="104958275"/>
<protein>
    <submittedName>
        <fullName evidence="4">Ectonucleotide pyrophosphatase/phosphodiesterase family member 2-like</fullName>
    </submittedName>
</protein>
<dbReference type="InterPro" id="IPR044929">
    <property type="entry name" value="DNA/RNA_non-sp_Endonuclease_sf"/>
</dbReference>
<dbReference type="InterPro" id="IPR001604">
    <property type="entry name" value="Endo_G_ENPP1-like_dom"/>
</dbReference>
<proteinExistence type="predicted"/>
<evidence type="ECO:0000313" key="3">
    <source>
        <dbReference type="Proteomes" id="UP000504611"/>
    </source>
</evidence>
<evidence type="ECO:0000313" key="4">
    <source>
        <dbReference type="RefSeq" id="XP_010784297.1"/>
    </source>
</evidence>
<dbReference type="SUPFAM" id="SSF54060">
    <property type="entry name" value="His-Me finger endonucleases"/>
    <property type="match status" value="1"/>
</dbReference>
<evidence type="ECO:0000259" key="2">
    <source>
        <dbReference type="SMART" id="SM00892"/>
    </source>
</evidence>
<dbReference type="GO" id="GO:0003676">
    <property type="term" value="F:nucleic acid binding"/>
    <property type="evidence" value="ECO:0007669"/>
    <property type="project" value="InterPro"/>
</dbReference>
<dbReference type="Pfam" id="PF01223">
    <property type="entry name" value="Endonuclease_NS"/>
    <property type="match status" value="1"/>
</dbReference>
<feature type="non-terminal residue" evidence="4">
    <location>
        <position position="196"/>
    </location>
</feature>
<dbReference type="Gene3D" id="3.40.570.10">
    <property type="entry name" value="Extracellular Endonuclease, subunit A"/>
    <property type="match status" value="1"/>
</dbReference>
<dbReference type="SMART" id="SM00892">
    <property type="entry name" value="Endonuclease_NS"/>
    <property type="match status" value="1"/>
</dbReference>
<dbReference type="Proteomes" id="UP000504611">
    <property type="component" value="Unplaced"/>
</dbReference>